<name>A0AAW0AMX4_9AGAR</name>
<sequence length="674" mass="73826">MPMYPPLLLKPPERAVKPRLIFGDSVRLYAAASLGVVVSILFAPAATWSDFLMTSPKVAAVQSIRTHRALSISALSPAPTTCQRYTLGLSQYDSSRANDVLIPSSPGTLMLLSFDLKEGRVLNPCRRAIGRQAVTGLLENEVADEEGSRADFETKEAENRMGMRQVLARYQVRLCRPSFLTLVQSPGAQARALRRSAADARLGRKANEVDNLGLQTLEENVGSVLSGDCPYRDGATKELAEIRDTASVAQVTWKLTNAPTSTRMSVGAYFVESRREDICWIRPRLAVWLRIYLEVLTPEILDALDDIRLTILKALSKRTQLSTHRAPTHSGACTVDSERGVYLSTGTDAYVPVTVARVLLATVLLSTSAASSIVSASTSRSPVTPPSRSHTWASARRPRALQVSLPQLYDSSICHTHAAYSVRSDTLPDRYPTAALPYGRKQPVSIFIHPRRIFIRNRRAVRCSLAHSSEGAPWLAGRNTIIRGCAYPGEVDPFYFATVRHHWRRRGYAQALASGTPSPPSSFPPCTNPVCVFRSWGQWRYFASPTCCAGSSSAPFISLDSAPAMESSILSTPDTLLFFKLELASMLYGATLEGWRCPSTSWFSSCAGIVNISSRWPGGFSYEACILLRPTSLVCAMDCLFMDYVGGVEVVAFLGDVEYTSISTFSTCEAATRF</sequence>
<comment type="caution">
    <text evidence="1">The sequence shown here is derived from an EMBL/GenBank/DDBJ whole genome shotgun (WGS) entry which is preliminary data.</text>
</comment>
<evidence type="ECO:0000313" key="2">
    <source>
        <dbReference type="Proteomes" id="UP001362999"/>
    </source>
</evidence>
<dbReference type="Proteomes" id="UP001362999">
    <property type="component" value="Unassembled WGS sequence"/>
</dbReference>
<dbReference type="EMBL" id="JAWWNJ010000057">
    <property type="protein sequence ID" value="KAK7014326.1"/>
    <property type="molecule type" value="Genomic_DNA"/>
</dbReference>
<proteinExistence type="predicted"/>
<accession>A0AAW0AMX4</accession>
<protein>
    <submittedName>
        <fullName evidence="1">Uncharacterized protein</fullName>
    </submittedName>
</protein>
<keyword evidence="2" id="KW-1185">Reference proteome</keyword>
<dbReference type="AlphaFoldDB" id="A0AAW0AMX4"/>
<reference evidence="1 2" key="1">
    <citation type="journal article" date="2024" name="J Genomics">
        <title>Draft genome sequencing and assembly of Favolaschia claudopus CIRM-BRFM 2984 isolated from oak limbs.</title>
        <authorList>
            <person name="Navarro D."/>
            <person name="Drula E."/>
            <person name="Chaduli D."/>
            <person name="Cazenave R."/>
            <person name="Ahrendt S."/>
            <person name="Wang J."/>
            <person name="Lipzen A."/>
            <person name="Daum C."/>
            <person name="Barry K."/>
            <person name="Grigoriev I.V."/>
            <person name="Favel A."/>
            <person name="Rosso M.N."/>
            <person name="Martin F."/>
        </authorList>
    </citation>
    <scope>NUCLEOTIDE SEQUENCE [LARGE SCALE GENOMIC DNA]</scope>
    <source>
        <strain evidence="1 2">CIRM-BRFM 2984</strain>
    </source>
</reference>
<evidence type="ECO:0000313" key="1">
    <source>
        <dbReference type="EMBL" id="KAK7014326.1"/>
    </source>
</evidence>
<organism evidence="1 2">
    <name type="scientific">Favolaschia claudopus</name>
    <dbReference type="NCBI Taxonomy" id="2862362"/>
    <lineage>
        <taxon>Eukaryota</taxon>
        <taxon>Fungi</taxon>
        <taxon>Dikarya</taxon>
        <taxon>Basidiomycota</taxon>
        <taxon>Agaricomycotina</taxon>
        <taxon>Agaricomycetes</taxon>
        <taxon>Agaricomycetidae</taxon>
        <taxon>Agaricales</taxon>
        <taxon>Marasmiineae</taxon>
        <taxon>Mycenaceae</taxon>
        <taxon>Favolaschia</taxon>
    </lineage>
</organism>
<gene>
    <name evidence="1" type="ORF">R3P38DRAFT_2787852</name>
</gene>